<dbReference type="InterPro" id="IPR006533">
    <property type="entry name" value="T6SS_Vgr_RhsGE"/>
</dbReference>
<evidence type="ECO:0000256" key="1">
    <source>
        <dbReference type="ARBA" id="ARBA00005558"/>
    </source>
</evidence>
<dbReference type="SUPFAM" id="SSF69349">
    <property type="entry name" value="Phage fibre proteins"/>
    <property type="match status" value="2"/>
</dbReference>
<dbReference type="Gene3D" id="2.40.50.230">
    <property type="entry name" value="Gp5 N-terminal domain"/>
    <property type="match status" value="1"/>
</dbReference>
<dbReference type="InterPro" id="IPR037026">
    <property type="entry name" value="Vgr_OB-fold_dom_sf"/>
</dbReference>
<dbReference type="SUPFAM" id="SSF69279">
    <property type="entry name" value="Phage tail proteins"/>
    <property type="match status" value="2"/>
</dbReference>
<dbReference type="SUPFAM" id="SSF69255">
    <property type="entry name" value="gp5 N-terminal domain-like"/>
    <property type="match status" value="1"/>
</dbReference>
<name>A0AAE4YA52_9RHOB</name>
<feature type="region of interest" description="Disordered" evidence="2">
    <location>
        <begin position="628"/>
        <end position="691"/>
    </location>
</feature>
<feature type="compositionally biased region" description="Polar residues" evidence="2">
    <location>
        <begin position="639"/>
        <end position="655"/>
    </location>
</feature>
<dbReference type="Gene3D" id="2.30.110.50">
    <property type="match status" value="1"/>
</dbReference>
<dbReference type="Gene3D" id="3.55.50.10">
    <property type="entry name" value="Baseplate protein-like domains"/>
    <property type="match status" value="1"/>
</dbReference>
<dbReference type="NCBIfam" id="TIGR03361">
    <property type="entry name" value="VI_Rhs_Vgr"/>
    <property type="match status" value="1"/>
</dbReference>
<gene>
    <name evidence="5" type="primary">tssI</name>
    <name evidence="5" type="ORF">GV832_14635</name>
</gene>
<evidence type="ECO:0000313" key="5">
    <source>
        <dbReference type="EMBL" id="NBZ88827.1"/>
    </source>
</evidence>
<dbReference type="NCBIfam" id="TIGR01646">
    <property type="entry name" value="vgr_GE"/>
    <property type="match status" value="1"/>
</dbReference>
<evidence type="ECO:0000313" key="6">
    <source>
        <dbReference type="Proteomes" id="UP001193501"/>
    </source>
</evidence>
<evidence type="ECO:0000259" key="3">
    <source>
        <dbReference type="Pfam" id="PF04717"/>
    </source>
</evidence>
<feature type="domain" description="Gp5/Type VI secretion system Vgr protein OB-fold" evidence="3">
    <location>
        <begin position="392"/>
        <end position="460"/>
    </location>
</feature>
<keyword evidence="6" id="KW-1185">Reference proteome</keyword>
<protein>
    <submittedName>
        <fullName evidence="5">Type VI secretion system tip protein VgrG</fullName>
    </submittedName>
</protein>
<dbReference type="AlphaFoldDB" id="A0AAE4YA52"/>
<organism evidence="5 6">
    <name type="scientific">Stagnihabitans tardus</name>
    <dbReference type="NCBI Taxonomy" id="2699202"/>
    <lineage>
        <taxon>Bacteria</taxon>
        <taxon>Pseudomonadati</taxon>
        <taxon>Pseudomonadota</taxon>
        <taxon>Alphaproteobacteria</taxon>
        <taxon>Rhodobacterales</taxon>
        <taxon>Paracoccaceae</taxon>
        <taxon>Stagnihabitans</taxon>
    </lineage>
</organism>
<dbReference type="RefSeq" id="WP_168775634.1">
    <property type="nucleotide sequence ID" value="NZ_JAABNR010000013.1"/>
</dbReference>
<dbReference type="EMBL" id="JAABNR010000013">
    <property type="protein sequence ID" value="NBZ88827.1"/>
    <property type="molecule type" value="Genomic_DNA"/>
</dbReference>
<feature type="domain" description="Gp5/Type VI secretion system Vgr C-terminal trimerisation" evidence="4">
    <location>
        <begin position="628"/>
        <end position="696"/>
    </location>
</feature>
<dbReference type="InterPro" id="IPR006531">
    <property type="entry name" value="Gp5/Vgr_OB"/>
</dbReference>
<dbReference type="Pfam" id="PF04717">
    <property type="entry name" value="Phage_base_V"/>
    <property type="match status" value="1"/>
</dbReference>
<dbReference type="InterPro" id="IPR054030">
    <property type="entry name" value="Gp5_Vgr_C"/>
</dbReference>
<feature type="compositionally biased region" description="Low complexity" evidence="2">
    <location>
        <begin position="665"/>
        <end position="691"/>
    </location>
</feature>
<dbReference type="Proteomes" id="UP001193501">
    <property type="component" value="Unassembled WGS sequence"/>
</dbReference>
<dbReference type="InterPro" id="IPR017847">
    <property type="entry name" value="T6SS_RhsGE_Vgr_subset"/>
</dbReference>
<proteinExistence type="inferred from homology"/>
<evidence type="ECO:0000259" key="4">
    <source>
        <dbReference type="Pfam" id="PF22178"/>
    </source>
</evidence>
<reference evidence="5" key="1">
    <citation type="submission" date="2020-01" db="EMBL/GenBank/DDBJ databases">
        <authorList>
            <person name="Chen W.-M."/>
        </authorList>
    </citation>
    <scope>NUCLEOTIDE SEQUENCE</scope>
    <source>
        <strain evidence="5">CYK-10</strain>
    </source>
</reference>
<dbReference type="Gene3D" id="4.10.220.110">
    <property type="match status" value="1"/>
</dbReference>
<comment type="caution">
    <text evidence="5">The sequence shown here is derived from an EMBL/GenBank/DDBJ whole genome shotgun (WGS) entry which is preliminary data.</text>
</comment>
<dbReference type="InterPro" id="IPR010609">
    <property type="entry name" value="Gp5_C"/>
</dbReference>
<comment type="similarity">
    <text evidence="1">Belongs to the VgrG protein family.</text>
</comment>
<accession>A0AAE4YA52</accession>
<dbReference type="Pfam" id="PF06715">
    <property type="entry name" value="Gp5_C"/>
    <property type="match status" value="1"/>
</dbReference>
<dbReference type="Pfam" id="PF05954">
    <property type="entry name" value="Phage_GPD"/>
    <property type="match status" value="1"/>
</dbReference>
<feature type="domain" description="Gp5/Type VI secretion system Vgr C-terminal trimerisation" evidence="4">
    <location>
        <begin position="479"/>
        <end position="577"/>
    </location>
</feature>
<dbReference type="Pfam" id="PF22178">
    <property type="entry name" value="Gp5_trimer_C"/>
    <property type="match status" value="2"/>
</dbReference>
<sequence length="788" mass="84524">MPEIRQIENLFITLSGDGAADLICVGAMAEEGLSEIPRMRMEFISKKTDFDPGSIVGKRIKLESEQGFKWSGLVIKVEDLGLMAGGDVFAAELRPWLWVSTLGEENRVYQNLTTAQIVEDVLKPLGGQLDAGVTTPMREYCVQYKESNFAFISRLLEEDGVHYHFDYSGAVEKMVLSTDIMSGPDKGTIPFTDSNISARSRADRDTIYEWTTRDRAASGKVTIWDYDFTKANTPLSATSATAAQNHGQIERYQSGGHFTVADAGTTLARIVAEAHAAEVKRATGLTNHADVRVGARFKLKHPDRKAVEGNYAVVKARHFVRFDDGASGSEMTRINRSAQAIRYPDGMKLYETEFEVQPSEVAFQPPKKTAWPEVPALLTAIVTGGSGSEIHTDEYGRIKVQFPWDRKGANDDKSSCWVRTVMPWTGKGYGVVAIPRVGMEVVIQFERGNIDRPICTGMLYNSTNMPPYGLPGEMNKFVIRTQSTKGGSASNYHELSFDDTKGSELTYFQSEKDYKELVKANAQINIGGNLTQVVHGSTSETVETGERTLDVQSASETTKIAVDQKHTIGNNRTWDVGVDDTLTVGSNRKQTIGANHTEDVGGNFALTIGGTMAVKVGGAVTVTYGANETTDIGGDRTHNVSGAHSGTVGGDQSLSVGGAQTEDIGSSQSLKVGSSQSVEVGSSQSVEVGTSQSVDIGTSGSVETGLSYKIESGTSTTVKAGTSITMEASTSITLKVGASKVVIDASGVKIEGPMVQIKGTAMVKSEGPVIQTQASGALILKGGVTMIN</sequence>
<evidence type="ECO:0000256" key="2">
    <source>
        <dbReference type="SAM" id="MobiDB-lite"/>
    </source>
</evidence>